<proteinExistence type="predicted"/>
<evidence type="ECO:0000313" key="1">
    <source>
        <dbReference type="EMBL" id="MBB4913037.1"/>
    </source>
</evidence>
<keyword evidence="2" id="KW-1185">Reference proteome</keyword>
<accession>A0A7W7QG78</accession>
<evidence type="ECO:0000313" key="2">
    <source>
        <dbReference type="Proteomes" id="UP000552644"/>
    </source>
</evidence>
<comment type="caution">
    <text evidence="1">The sequence shown here is derived from an EMBL/GenBank/DDBJ whole genome shotgun (WGS) entry which is preliminary data.</text>
</comment>
<dbReference type="AlphaFoldDB" id="A0A7W7QG78"/>
<reference evidence="1 2" key="1">
    <citation type="submission" date="2020-08" db="EMBL/GenBank/DDBJ databases">
        <title>Genomic Encyclopedia of Type Strains, Phase III (KMG-III): the genomes of soil and plant-associated and newly described type strains.</title>
        <authorList>
            <person name="Whitman W."/>
        </authorList>
    </citation>
    <scope>NUCLEOTIDE SEQUENCE [LARGE SCALE GENOMIC DNA]</scope>
    <source>
        <strain evidence="1 2">CECT 8840</strain>
    </source>
</reference>
<dbReference type="InterPro" id="IPR043519">
    <property type="entry name" value="NT_sf"/>
</dbReference>
<dbReference type="RefSeq" id="WP_184711869.1">
    <property type="nucleotide sequence ID" value="NZ_JACHJP010000001.1"/>
</dbReference>
<organism evidence="1 2">
    <name type="scientific">Streptosporangium saharense</name>
    <dbReference type="NCBI Taxonomy" id="1706840"/>
    <lineage>
        <taxon>Bacteria</taxon>
        <taxon>Bacillati</taxon>
        <taxon>Actinomycetota</taxon>
        <taxon>Actinomycetes</taxon>
        <taxon>Streptosporangiales</taxon>
        <taxon>Streptosporangiaceae</taxon>
        <taxon>Streptosporangium</taxon>
    </lineage>
</organism>
<sequence length="259" mass="28509">MRVDPSGHLAELAARGLLPEDHLAVYLAGSLVRGWGNSGSDLDVYVVSAAPRTAPSTALAPVALTPDHVPVEVVHVDGVRWDIEYWTDSQVDQMFAKVSWEEFDTNHSVADLLTSHEMDFLERLGSAVAVTGETWLAGRRTRLESSAIRSILVSRALNLSDLFVEDAVGQLKAGDVESAVLSAKLAFGYAVNALHVSCGEFGHSAKWRARRFRQVEQTIMPFEEYWAIETMRGYDPANPSAWVEDVVLACRRISMEVVI</sequence>
<gene>
    <name evidence="1" type="ORF">FHS44_000109</name>
</gene>
<name>A0A7W7QG78_9ACTN</name>
<dbReference type="EMBL" id="JACHJP010000001">
    <property type="protein sequence ID" value="MBB4913037.1"/>
    <property type="molecule type" value="Genomic_DNA"/>
</dbReference>
<dbReference type="Proteomes" id="UP000552644">
    <property type="component" value="Unassembled WGS sequence"/>
</dbReference>
<protein>
    <recommendedName>
        <fullName evidence="3">Polymerase nucleotidyl transferase domain-containing protein</fullName>
    </recommendedName>
</protein>
<evidence type="ECO:0008006" key="3">
    <source>
        <dbReference type="Google" id="ProtNLM"/>
    </source>
</evidence>
<dbReference type="SUPFAM" id="SSF81301">
    <property type="entry name" value="Nucleotidyltransferase"/>
    <property type="match status" value="1"/>
</dbReference>